<dbReference type="RefSeq" id="WP_111744439.1">
    <property type="nucleotide sequence ID" value="NZ_CM009973.1"/>
</dbReference>
<feature type="transmembrane region" description="Helical" evidence="1">
    <location>
        <begin position="26"/>
        <end position="48"/>
    </location>
</feature>
<gene>
    <name evidence="2" type="ORF">BHX94_12340</name>
</gene>
<geneLocation type="plasmid" evidence="3">
    <name>pzkmb2</name>
</geneLocation>
<dbReference type="AlphaFoldDB" id="A0A327ZZD3"/>
<evidence type="ECO:0000313" key="2">
    <source>
        <dbReference type="EMBL" id="RAK47640.1"/>
    </source>
</evidence>
<organism evidence="2 3">
    <name type="scientific">Macrococcoides bohemicum</name>
    <dbReference type="NCBI Taxonomy" id="1903056"/>
    <lineage>
        <taxon>Bacteria</taxon>
        <taxon>Bacillati</taxon>
        <taxon>Bacillota</taxon>
        <taxon>Bacilli</taxon>
        <taxon>Bacillales</taxon>
        <taxon>Staphylococcaceae</taxon>
        <taxon>Macrococcoides</taxon>
    </lineage>
</organism>
<accession>A0A327ZZD3</accession>
<name>A0A327ZZD3_9STAP</name>
<reference evidence="2 3" key="1">
    <citation type="journal article" date="2018" name="Front. Microbiol.">
        <title>Description and Comparative Genomics of Macrococcus caseolyticus subsp. hominis subsp. nov., Macrococcus goetzii sp. nov., Macrococcus epidermidis sp. nov., and Macrococcus bohemicus sp. nov., Novel Macrococci From Human Clinical Material With Virulence Potential and Suspected Uptake of Foreign DNA by Natural Transformation.</title>
        <authorList>
            <person name="Maslanova I."/>
            <person name="Wertheimer Z."/>
            <person name="Sedlacek I."/>
            <person name="Svec P."/>
            <person name="Indrakova A."/>
            <person name="Kovarovic V."/>
            <person name="Schumann P."/>
            <person name="Sproer C."/>
            <person name="Kralova S."/>
            <person name="Sedo O."/>
            <person name="Kristofova L."/>
            <person name="Vrbovska V."/>
            <person name="Fuzik T."/>
            <person name="Petras P."/>
            <person name="Zdrahal Z."/>
            <person name="Ruzickova V."/>
            <person name="Doskar J."/>
            <person name="Pantucek R."/>
        </authorList>
    </citation>
    <scope>NUCLEOTIDE SEQUENCE [LARGE SCALE GENOMIC DNA]</scope>
    <source>
        <strain evidence="2 3">03/115</strain>
        <plasmid evidence="2">pZKMB2</plasmid>
    </source>
</reference>
<keyword evidence="1" id="KW-0812">Transmembrane</keyword>
<dbReference type="EMBL" id="PZJG01000031">
    <property type="protein sequence ID" value="RAK47640.1"/>
    <property type="molecule type" value="Genomic_DNA"/>
</dbReference>
<protein>
    <submittedName>
        <fullName evidence="2">Uncharacterized protein</fullName>
    </submittedName>
</protein>
<evidence type="ECO:0000313" key="3">
    <source>
        <dbReference type="Proteomes" id="UP000249579"/>
    </source>
</evidence>
<keyword evidence="2" id="KW-0614">Plasmid</keyword>
<proteinExistence type="predicted"/>
<keyword evidence="1" id="KW-0472">Membrane</keyword>
<dbReference type="Proteomes" id="UP000249579">
    <property type="component" value="Plasmid pZKMB2"/>
</dbReference>
<keyword evidence="1" id="KW-1133">Transmembrane helix</keyword>
<evidence type="ECO:0000256" key="1">
    <source>
        <dbReference type="SAM" id="Phobius"/>
    </source>
</evidence>
<comment type="caution">
    <text evidence="2">The sequence shown here is derived from an EMBL/GenBank/DDBJ whole genome shotgun (WGS) entry which is preliminary data.</text>
</comment>
<sequence>MNRFLLLIVVVLGTLAFVFQGLPGLGTIIFFAVCLMIAPVVIQLLAGLIMFLFQIFFGITLLFLIPIVFVILIVNIFS</sequence>
<feature type="transmembrane region" description="Helical" evidence="1">
    <location>
        <begin position="55"/>
        <end position="77"/>
    </location>
</feature>